<accession>B3SFM8</accession>
<dbReference type="GO" id="GO:0042802">
    <property type="term" value="F:identical protein binding"/>
    <property type="evidence" value="ECO:0007669"/>
    <property type="project" value="UniProtKB-ARBA"/>
</dbReference>
<keyword evidence="6" id="KW-0697">Rotamase</keyword>
<dbReference type="CTD" id="6760261"/>
<dbReference type="InterPro" id="IPR001537">
    <property type="entry name" value="SpoU_MeTrfase"/>
</dbReference>
<dbReference type="eggNOG" id="KOG0549">
    <property type="taxonomic scope" value="Eukaryota"/>
</dbReference>
<evidence type="ECO:0000313" key="10">
    <source>
        <dbReference type="Proteomes" id="UP000009022"/>
    </source>
</evidence>
<dbReference type="HOGENOM" id="CLU_964987_0_0_1"/>
<evidence type="ECO:0000256" key="3">
    <source>
        <dbReference type="ARBA" id="ARBA00022679"/>
    </source>
</evidence>
<keyword evidence="3" id="KW-0808">Transferase</keyword>
<dbReference type="SUPFAM" id="SSF54534">
    <property type="entry name" value="FKBP-like"/>
    <property type="match status" value="1"/>
</dbReference>
<dbReference type="EC" id="5.2.1.8" evidence="6"/>
<keyword evidence="6" id="KW-0413">Isomerase</keyword>
<feature type="non-terminal residue" evidence="9">
    <location>
        <position position="1"/>
    </location>
</feature>
<dbReference type="GO" id="GO:0002130">
    <property type="term" value="P:wobble position ribose methylation"/>
    <property type="evidence" value="ECO:0000318"/>
    <property type="project" value="GO_Central"/>
</dbReference>
<dbReference type="HAMAP" id="MF_01885">
    <property type="entry name" value="tRNA_methyltr_TrmL"/>
    <property type="match status" value="1"/>
</dbReference>
<keyword evidence="1" id="KW-0963">Cytoplasm</keyword>
<dbReference type="InterPro" id="IPR029026">
    <property type="entry name" value="tRNA_m1G_MTases_N"/>
</dbReference>
<keyword evidence="4" id="KW-0949">S-adenosyl-L-methionine</keyword>
<dbReference type="FunFam" id="3.10.50.40:FF:000060">
    <property type="entry name" value="Peptidyl-prolyl cis-trans isomerase"/>
    <property type="match status" value="1"/>
</dbReference>
<dbReference type="InParanoid" id="B3SFM8"/>
<dbReference type="PhylomeDB" id="B3SFM8"/>
<dbReference type="Proteomes" id="UP000009022">
    <property type="component" value="Unassembled WGS sequence"/>
</dbReference>
<evidence type="ECO:0000256" key="5">
    <source>
        <dbReference type="ARBA" id="ARBA00022694"/>
    </source>
</evidence>
<sequence length="289" mass="32149">ATSVQVLAEGKGSKVKEGDTPLIKYVGKFIDGKVFGESKEEESISLDDTIAGFSKGIVGMHEGEKRKLYIHPELGYGDSGFLPPSSLLEFEIEVVKANVQNEEVEALTKTPSIDKDSAEIADHSPEKTEKSTAAPMKIVLYNPQIPQNTGNIIRTCSVTGAELILVKPLGFELSDRKLKRAGLDYWDEVKISVVDSLEEILEENDDFCFFSSKATQWHTDRTYSKNSILIFGSETSGLPIEVMRKYQEKLIKIPMLAKQRCLNLSNAVSIGIYEAWRQVGFKELIQQPV</sequence>
<feature type="region of interest" description="Disordered" evidence="7">
    <location>
        <begin position="108"/>
        <end position="128"/>
    </location>
</feature>
<keyword evidence="5" id="KW-0819">tRNA processing</keyword>
<keyword evidence="2" id="KW-0489">Methyltransferase</keyword>
<protein>
    <recommendedName>
        <fullName evidence="6">peptidylprolyl isomerase</fullName>
        <ecNumber evidence="6">5.2.1.8</ecNumber>
    </recommendedName>
</protein>
<dbReference type="OrthoDB" id="241340at2759"/>
<feature type="compositionally biased region" description="Basic and acidic residues" evidence="7">
    <location>
        <begin position="112"/>
        <end position="128"/>
    </location>
</feature>
<dbReference type="CDD" id="cd18094">
    <property type="entry name" value="SpoU-like_TrmL"/>
    <property type="match status" value="1"/>
</dbReference>
<dbReference type="GO" id="GO:0008173">
    <property type="term" value="F:RNA methyltransferase activity"/>
    <property type="evidence" value="ECO:0007669"/>
    <property type="project" value="InterPro"/>
</dbReference>
<dbReference type="EMBL" id="DS986470">
    <property type="protein sequence ID" value="EDV18467.1"/>
    <property type="molecule type" value="Genomic_DNA"/>
</dbReference>
<dbReference type="AlphaFoldDB" id="B3SFM8"/>
<comment type="catalytic activity">
    <reaction evidence="6">
        <text>[protein]-peptidylproline (omega=180) = [protein]-peptidylproline (omega=0)</text>
        <dbReference type="Rhea" id="RHEA:16237"/>
        <dbReference type="Rhea" id="RHEA-COMP:10747"/>
        <dbReference type="Rhea" id="RHEA-COMP:10748"/>
        <dbReference type="ChEBI" id="CHEBI:83833"/>
        <dbReference type="ChEBI" id="CHEBI:83834"/>
        <dbReference type="EC" id="5.2.1.8"/>
    </reaction>
</comment>
<dbReference type="GO" id="GO:0003755">
    <property type="term" value="F:peptidyl-prolyl cis-trans isomerase activity"/>
    <property type="evidence" value="ECO:0007669"/>
    <property type="project" value="UniProtKB-KW"/>
</dbReference>
<dbReference type="Pfam" id="PF00254">
    <property type="entry name" value="FKBP_C"/>
    <property type="match status" value="1"/>
</dbReference>
<dbReference type="KEGG" id="tad:TRIADDRAFT_63015"/>
<dbReference type="GeneID" id="6760261"/>
<feature type="domain" description="PPIase FKBP-type" evidence="8">
    <location>
        <begin position="18"/>
        <end position="98"/>
    </location>
</feature>
<dbReference type="FunFam" id="3.40.1280.10:FF:000002">
    <property type="entry name" value="Peptidylprolyl isomerase"/>
    <property type="match status" value="1"/>
</dbReference>
<evidence type="ECO:0000256" key="6">
    <source>
        <dbReference type="PROSITE-ProRule" id="PRU00277"/>
    </source>
</evidence>
<dbReference type="InterPro" id="IPR029028">
    <property type="entry name" value="Alpha/beta_knot_MTases"/>
</dbReference>
<dbReference type="Gene3D" id="3.40.1280.10">
    <property type="match status" value="1"/>
</dbReference>
<evidence type="ECO:0000256" key="4">
    <source>
        <dbReference type="ARBA" id="ARBA00022691"/>
    </source>
</evidence>
<gene>
    <name evidence="9" type="ORF">TRIADDRAFT_63015</name>
</gene>
<keyword evidence="10" id="KW-1185">Reference proteome</keyword>
<dbReference type="Pfam" id="PF00588">
    <property type="entry name" value="SpoU_methylase"/>
    <property type="match status" value="1"/>
</dbReference>
<dbReference type="PROSITE" id="PS50059">
    <property type="entry name" value="FKBP_PPIASE"/>
    <property type="match status" value="1"/>
</dbReference>
<organism evidence="9 10">
    <name type="scientific">Trichoplax adhaerens</name>
    <name type="common">Trichoplax reptans</name>
    <dbReference type="NCBI Taxonomy" id="10228"/>
    <lineage>
        <taxon>Eukaryota</taxon>
        <taxon>Metazoa</taxon>
        <taxon>Placozoa</taxon>
        <taxon>Uniplacotomia</taxon>
        <taxon>Trichoplacea</taxon>
        <taxon>Trichoplacidae</taxon>
        <taxon>Trichoplax</taxon>
    </lineage>
</organism>
<evidence type="ECO:0000256" key="7">
    <source>
        <dbReference type="SAM" id="MobiDB-lite"/>
    </source>
</evidence>
<dbReference type="InterPro" id="IPR046357">
    <property type="entry name" value="PPIase_dom_sf"/>
</dbReference>
<dbReference type="Gene3D" id="3.10.50.40">
    <property type="match status" value="1"/>
</dbReference>
<dbReference type="SUPFAM" id="SSF75217">
    <property type="entry name" value="alpha/beta knot"/>
    <property type="match status" value="1"/>
</dbReference>
<name>B3SFM8_TRIAD</name>
<evidence type="ECO:0000259" key="8">
    <source>
        <dbReference type="PROSITE" id="PS50059"/>
    </source>
</evidence>
<evidence type="ECO:0000256" key="1">
    <source>
        <dbReference type="ARBA" id="ARBA00022490"/>
    </source>
</evidence>
<dbReference type="InterPro" id="IPR016914">
    <property type="entry name" value="TrmL"/>
</dbReference>
<dbReference type="InterPro" id="IPR001179">
    <property type="entry name" value="PPIase_FKBP_dom"/>
</dbReference>
<evidence type="ECO:0000313" key="9">
    <source>
        <dbReference type="EMBL" id="EDV18467.1"/>
    </source>
</evidence>
<dbReference type="PANTHER" id="PTHR42971:SF1">
    <property type="entry name" value="TRNA (CYTIDINE(34)-2'-O)-METHYLTRANSFERASE"/>
    <property type="match status" value="1"/>
</dbReference>
<dbReference type="STRING" id="10228.B3SFM8"/>
<dbReference type="RefSeq" id="XP_002119047.1">
    <property type="nucleotide sequence ID" value="XM_002119011.1"/>
</dbReference>
<evidence type="ECO:0000256" key="2">
    <source>
        <dbReference type="ARBA" id="ARBA00022603"/>
    </source>
</evidence>
<dbReference type="PANTHER" id="PTHR42971">
    <property type="entry name" value="TRNA (CYTIDINE(34)-2'-O)-METHYLTRANSFERASE"/>
    <property type="match status" value="1"/>
</dbReference>
<reference evidence="9 10" key="1">
    <citation type="journal article" date="2008" name="Nature">
        <title>The Trichoplax genome and the nature of placozoans.</title>
        <authorList>
            <person name="Srivastava M."/>
            <person name="Begovic E."/>
            <person name="Chapman J."/>
            <person name="Putnam N.H."/>
            <person name="Hellsten U."/>
            <person name="Kawashima T."/>
            <person name="Kuo A."/>
            <person name="Mitros T."/>
            <person name="Salamov A."/>
            <person name="Carpenter M.L."/>
            <person name="Signorovitch A.Y."/>
            <person name="Moreno M.A."/>
            <person name="Kamm K."/>
            <person name="Grimwood J."/>
            <person name="Schmutz J."/>
            <person name="Shapiro H."/>
            <person name="Grigoriev I.V."/>
            <person name="Buss L.W."/>
            <person name="Schierwater B."/>
            <person name="Dellaporta S.L."/>
            <person name="Rokhsar D.S."/>
        </authorList>
    </citation>
    <scope>NUCLEOTIDE SEQUENCE [LARGE SCALE GENOMIC DNA]</scope>
    <source>
        <strain evidence="9 10">Grell-BS-1999</strain>
    </source>
</reference>
<proteinExistence type="inferred from homology"/>
<dbReference type="GO" id="GO:0003723">
    <property type="term" value="F:RNA binding"/>
    <property type="evidence" value="ECO:0007669"/>
    <property type="project" value="InterPro"/>
</dbReference>